<reference evidence="1 2" key="1">
    <citation type="submission" date="2019-09" db="EMBL/GenBank/DDBJ databases">
        <authorList>
            <person name="Duangmal K."/>
            <person name="Teo W.F.A."/>
            <person name="Lipun K."/>
        </authorList>
    </citation>
    <scope>NUCLEOTIDE SEQUENCE [LARGE SCALE GENOMIC DNA]</scope>
    <source>
        <strain evidence="1 2">K1PN6</strain>
    </source>
</reference>
<evidence type="ECO:0000313" key="1">
    <source>
        <dbReference type="EMBL" id="MPY47731.1"/>
    </source>
</evidence>
<keyword evidence="2" id="KW-1185">Reference proteome</keyword>
<dbReference type="Pfam" id="PF19397">
    <property type="entry name" value="DUF5972"/>
    <property type="match status" value="1"/>
</dbReference>
<dbReference type="InterPro" id="IPR046015">
    <property type="entry name" value="DUF5972"/>
</dbReference>
<dbReference type="Proteomes" id="UP000373149">
    <property type="component" value="Unassembled WGS sequence"/>
</dbReference>
<dbReference type="EMBL" id="VMNX01000005">
    <property type="protein sequence ID" value="MPY47731.1"/>
    <property type="molecule type" value="Genomic_DNA"/>
</dbReference>
<sequence length="39" mass="4379">MARKVYEVPALSKAGDFRKDTGFLKRGPHEPKVRLPLGL</sequence>
<accession>A0A5N8WJX9</accession>
<organism evidence="1 2">
    <name type="scientific">Streptomyces acidicola</name>
    <dbReference type="NCBI Taxonomy" id="2596892"/>
    <lineage>
        <taxon>Bacteria</taxon>
        <taxon>Bacillati</taxon>
        <taxon>Actinomycetota</taxon>
        <taxon>Actinomycetes</taxon>
        <taxon>Kitasatosporales</taxon>
        <taxon>Streptomycetaceae</taxon>
        <taxon>Streptomyces</taxon>
    </lineage>
</organism>
<name>A0A5N8WJX9_9ACTN</name>
<proteinExistence type="predicted"/>
<evidence type="ECO:0000313" key="2">
    <source>
        <dbReference type="Proteomes" id="UP000373149"/>
    </source>
</evidence>
<gene>
    <name evidence="1" type="ORF">FPZ41_03640</name>
</gene>
<dbReference type="RefSeq" id="WP_009303044.1">
    <property type="nucleotide sequence ID" value="NZ_VMNX01000005.1"/>
</dbReference>
<dbReference type="AlphaFoldDB" id="A0A5N8WJX9"/>
<protein>
    <submittedName>
        <fullName evidence="1">Lasso RiPP family leader peptide-containing protein</fullName>
    </submittedName>
</protein>
<comment type="caution">
    <text evidence="1">The sequence shown here is derived from an EMBL/GenBank/DDBJ whole genome shotgun (WGS) entry which is preliminary data.</text>
</comment>
<dbReference type="NCBIfam" id="NF033521">
    <property type="entry name" value="lasso_leader_L3"/>
    <property type="match status" value="1"/>
</dbReference>